<feature type="compositionally biased region" description="Polar residues" evidence="1">
    <location>
        <begin position="1"/>
        <end position="19"/>
    </location>
</feature>
<evidence type="ECO:0000313" key="3">
    <source>
        <dbReference type="Proteomes" id="UP000602284"/>
    </source>
</evidence>
<organism evidence="2 3">
    <name type="scientific">Tumebacillus amylolyticus</name>
    <dbReference type="NCBI Taxonomy" id="2801339"/>
    <lineage>
        <taxon>Bacteria</taxon>
        <taxon>Bacillati</taxon>
        <taxon>Bacillota</taxon>
        <taxon>Bacilli</taxon>
        <taxon>Bacillales</taxon>
        <taxon>Alicyclobacillaceae</taxon>
        <taxon>Tumebacillus</taxon>
    </lineage>
</organism>
<sequence>MTETSASNNPQSEKSTAEVSVTAVAPQDEDAWLFRKRLAKADVPEGIKAALQKGQPADAKFLRKFPYPYRSMVAISSDIDDTTPDEFAEYHRFLNTKEETPHGQGLGLDVGDSFWMYMANNQPNRTDNLNHGLDGVLTYFQGTDPTKKHFDHEIKHYWKAGWLDSMHTFGDFSRKNHSDAVFKRDYAVAAWDALRKDGINLEVWINHGNEANVDAFGAYDPHRFSVYQSGDDPKSPNYHTDLTIKNGVHFVWNSVGETQVGWDSPLFEIKLRDGQKVWGFHRYTQDKGANGIDWNWVPREIHRQINQGNLDSLVEHQQYAVFAQHLGGYDIGFPFDEKGVNSLRLLAKYQDDGKTLVARTSRLLKYELARKYVQVAQADADGETWLNVTGVADPIFGAQPLSVDAVRGLTFYVKTPQKTHLLVNMKPIRPEDYQFNAADATGKESIGIKWFKPDFTDYTFTSTDTDL</sequence>
<evidence type="ECO:0000256" key="1">
    <source>
        <dbReference type="SAM" id="MobiDB-lite"/>
    </source>
</evidence>
<protein>
    <submittedName>
        <fullName evidence="2">Uncharacterized protein</fullName>
    </submittedName>
</protein>
<gene>
    <name evidence="2" type="ORF">JJB07_21000</name>
</gene>
<proteinExistence type="predicted"/>
<evidence type="ECO:0000313" key="2">
    <source>
        <dbReference type="EMBL" id="MBL0389075.1"/>
    </source>
</evidence>
<dbReference type="RefSeq" id="WP_201638070.1">
    <property type="nucleotide sequence ID" value="NZ_JAEQNB010000008.1"/>
</dbReference>
<accession>A0ABS1JFS8</accession>
<reference evidence="2 3" key="1">
    <citation type="submission" date="2021-01" db="EMBL/GenBank/DDBJ databases">
        <title>Tumebacillus sp. strain ITR2 16S ribosomal RNA gene Genome sequencing and assembly.</title>
        <authorList>
            <person name="Kang M."/>
        </authorList>
    </citation>
    <scope>NUCLEOTIDE SEQUENCE [LARGE SCALE GENOMIC DNA]</scope>
    <source>
        <strain evidence="2 3">ITR2</strain>
    </source>
</reference>
<dbReference type="EMBL" id="JAEQNB010000008">
    <property type="protein sequence ID" value="MBL0389075.1"/>
    <property type="molecule type" value="Genomic_DNA"/>
</dbReference>
<dbReference type="Proteomes" id="UP000602284">
    <property type="component" value="Unassembled WGS sequence"/>
</dbReference>
<comment type="caution">
    <text evidence="2">The sequence shown here is derived from an EMBL/GenBank/DDBJ whole genome shotgun (WGS) entry which is preliminary data.</text>
</comment>
<keyword evidence="3" id="KW-1185">Reference proteome</keyword>
<feature type="region of interest" description="Disordered" evidence="1">
    <location>
        <begin position="1"/>
        <end position="22"/>
    </location>
</feature>
<name>A0ABS1JFS8_9BACL</name>